<dbReference type="Proteomes" id="UP000886885">
    <property type="component" value="Chromosome 11A"/>
</dbReference>
<keyword evidence="1" id="KW-0694">RNA-binding</keyword>
<sequence length="120" mass="13681">MVSIAFTFRLGFHYIGKVVLYIAITKRESRNLNKFPLSYQSFIFLFQHTAVTAGCAKMTSKIGASVGGGNWKYAHGTAHYGRNFSVKWLKLCELSFHKTRHLRNPFNENLPVKVVPLIFV</sequence>
<evidence type="ECO:0000313" key="3">
    <source>
        <dbReference type="EMBL" id="KAG6756274.1"/>
    </source>
</evidence>
<dbReference type="PANTHER" id="PTHR12357">
    <property type="entry name" value="YTH YT521-B HOMOLOGY DOMAIN-CONTAINING"/>
    <property type="match status" value="1"/>
</dbReference>
<dbReference type="OrthoDB" id="306690at2759"/>
<dbReference type="GO" id="GO:0003729">
    <property type="term" value="F:mRNA binding"/>
    <property type="evidence" value="ECO:0007669"/>
    <property type="project" value="UniProtKB-UniRule"/>
</dbReference>
<dbReference type="GO" id="GO:0048024">
    <property type="term" value="P:regulation of mRNA splicing, via spliceosome"/>
    <property type="evidence" value="ECO:0007669"/>
    <property type="project" value="TreeGrafter"/>
</dbReference>
<reference evidence="3" key="1">
    <citation type="journal article" date="2020" name="bioRxiv">
        <title>Hybrid origin of Populus tomentosa Carr. identified through genome sequencing and phylogenomic analysis.</title>
        <authorList>
            <person name="An X."/>
            <person name="Gao K."/>
            <person name="Chen Z."/>
            <person name="Li J."/>
            <person name="Yang X."/>
            <person name="Yang X."/>
            <person name="Zhou J."/>
            <person name="Guo T."/>
            <person name="Zhao T."/>
            <person name="Huang S."/>
            <person name="Miao D."/>
            <person name="Khan W.U."/>
            <person name="Rao P."/>
            <person name="Ye M."/>
            <person name="Lei B."/>
            <person name="Liao W."/>
            <person name="Wang J."/>
            <person name="Ji L."/>
            <person name="Li Y."/>
            <person name="Guo B."/>
            <person name="Mustafa N.S."/>
            <person name="Li S."/>
            <person name="Yun Q."/>
            <person name="Keller S.R."/>
            <person name="Mao J."/>
            <person name="Zhang R."/>
            <person name="Strauss S.H."/>
        </authorList>
    </citation>
    <scope>NUCLEOTIDE SEQUENCE</scope>
    <source>
        <strain evidence="3">GM15</strain>
        <tissue evidence="3">Leaf</tissue>
    </source>
</reference>
<dbReference type="CDD" id="cd21134">
    <property type="entry name" value="YTH"/>
    <property type="match status" value="1"/>
</dbReference>
<dbReference type="PANTHER" id="PTHR12357:SF119">
    <property type="entry name" value="30-KDA CLEAVAGE AND POLYADENYLATION SPECIFICITY FACTOR 30"/>
    <property type="match status" value="1"/>
</dbReference>
<organism evidence="3 4">
    <name type="scientific">Populus tomentosa</name>
    <name type="common">Chinese white poplar</name>
    <dbReference type="NCBI Taxonomy" id="118781"/>
    <lineage>
        <taxon>Eukaryota</taxon>
        <taxon>Viridiplantae</taxon>
        <taxon>Streptophyta</taxon>
        <taxon>Embryophyta</taxon>
        <taxon>Tracheophyta</taxon>
        <taxon>Spermatophyta</taxon>
        <taxon>Magnoliopsida</taxon>
        <taxon>eudicotyledons</taxon>
        <taxon>Gunneridae</taxon>
        <taxon>Pentapetalae</taxon>
        <taxon>rosids</taxon>
        <taxon>fabids</taxon>
        <taxon>Malpighiales</taxon>
        <taxon>Salicaceae</taxon>
        <taxon>Saliceae</taxon>
        <taxon>Populus</taxon>
    </lineage>
</organism>
<dbReference type="GO" id="GO:0000398">
    <property type="term" value="P:mRNA splicing, via spliceosome"/>
    <property type="evidence" value="ECO:0007669"/>
    <property type="project" value="TreeGrafter"/>
</dbReference>
<proteinExistence type="inferred from homology"/>
<dbReference type="InterPro" id="IPR045168">
    <property type="entry name" value="YTH_prot"/>
</dbReference>
<evidence type="ECO:0000256" key="1">
    <source>
        <dbReference type="RuleBase" id="RU369095"/>
    </source>
</evidence>
<dbReference type="InterPro" id="IPR007275">
    <property type="entry name" value="YTH_domain"/>
</dbReference>
<dbReference type="EMBL" id="JAAWWB010000021">
    <property type="protein sequence ID" value="KAG6756274.1"/>
    <property type="molecule type" value="Genomic_DNA"/>
</dbReference>
<dbReference type="AlphaFoldDB" id="A0A8X8CJ71"/>
<name>A0A8X8CJ71_POPTO</name>
<comment type="function">
    <text evidence="1">Specifically recognizes and binds N6-methyladenosine (m6A)-containing RNAs, and regulates mRNA stability. M6A is a modification present at internal sites of mRNAs and some non-coding RNAs and plays a role in mRNA stability and processing.</text>
</comment>
<evidence type="ECO:0000259" key="2">
    <source>
        <dbReference type="PROSITE" id="PS50882"/>
    </source>
</evidence>
<gene>
    <name evidence="3" type="ORF">POTOM_039700</name>
</gene>
<dbReference type="GO" id="GO:0005654">
    <property type="term" value="C:nucleoplasm"/>
    <property type="evidence" value="ECO:0007669"/>
    <property type="project" value="TreeGrafter"/>
</dbReference>
<keyword evidence="4" id="KW-1185">Reference proteome</keyword>
<dbReference type="Pfam" id="PF04146">
    <property type="entry name" value="YTH"/>
    <property type="match status" value="1"/>
</dbReference>
<dbReference type="GO" id="GO:1990247">
    <property type="term" value="F:N6-methyladenosine-containing RNA reader activity"/>
    <property type="evidence" value="ECO:0007669"/>
    <property type="project" value="UniProtKB-UniRule"/>
</dbReference>
<accession>A0A8X8CJ71</accession>
<evidence type="ECO:0000313" key="4">
    <source>
        <dbReference type="Proteomes" id="UP000886885"/>
    </source>
</evidence>
<dbReference type="PROSITE" id="PS50882">
    <property type="entry name" value="YTH"/>
    <property type="match status" value="1"/>
</dbReference>
<comment type="similarity">
    <text evidence="1">Belongs to the YTHDF family.</text>
</comment>
<feature type="domain" description="YTH" evidence="2">
    <location>
        <begin position="1"/>
        <end position="120"/>
    </location>
</feature>
<comment type="caution">
    <text evidence="3">The sequence shown here is derived from an EMBL/GenBank/DDBJ whole genome shotgun (WGS) entry which is preliminary data.</text>
</comment>
<protein>
    <recommendedName>
        <fullName evidence="1">YTH domain-containing family protein</fullName>
    </recommendedName>
</protein>